<evidence type="ECO:0000256" key="3">
    <source>
        <dbReference type="ARBA" id="ARBA00022827"/>
    </source>
</evidence>
<dbReference type="PANTHER" id="PTHR11455:SF22">
    <property type="entry name" value="CRYPTOCHROME DASH"/>
    <property type="match status" value="1"/>
</dbReference>
<reference evidence="7 8" key="1">
    <citation type="journal article" date="2024" name="Nat. Commun.">
        <title>Phylogenomics reveals the evolutionary origins of lichenization in chlorophyte algae.</title>
        <authorList>
            <person name="Puginier C."/>
            <person name="Libourel C."/>
            <person name="Otte J."/>
            <person name="Skaloud P."/>
            <person name="Haon M."/>
            <person name="Grisel S."/>
            <person name="Petersen M."/>
            <person name="Berrin J.G."/>
            <person name="Delaux P.M."/>
            <person name="Dal Grande F."/>
            <person name="Keller J."/>
        </authorList>
    </citation>
    <scope>NUCLEOTIDE SEQUENCE [LARGE SCALE GENOMIC DNA]</scope>
    <source>
        <strain evidence="7 8">SAG 2036</strain>
    </source>
</reference>
<feature type="domain" description="Photolyase/cryptochrome alpha/beta" evidence="6">
    <location>
        <begin position="7"/>
        <end position="165"/>
    </location>
</feature>
<dbReference type="PANTHER" id="PTHR11455">
    <property type="entry name" value="CRYPTOCHROME"/>
    <property type="match status" value="1"/>
</dbReference>
<sequence>MPQDTVAALVWYRNCDLRILDHAPLSAAASRSTWLIPFFCLSAAQLSCRTDTGVSLGTPQLGPHKLRFLLESVADLGVQLMEGGTELLTLLAEPEQIQAAHTRGLQSRISKFWGATLYHPEDLPHQVFKRQESSQGDDEDTLQKFHKACQSMPGIMTKFRKAVDEHTQRLHSFLGSSAGAQQSADRQHAPIEDFKAQRMMAGCMKMHLQIRDFFIFTAVKAGDDMLRQSGLANKDKSWHWDADLSAKWARGQTGFPFVDACMRELAATGYMSNRGRQNCASFLTKGLKLDWRYGAHLFESLLVDHDFAVNYVNWNYFAGIGNDPRDRVFRTVTQGLNGYSPAIEAVD</sequence>
<dbReference type="Pfam" id="PF03441">
    <property type="entry name" value="FAD_binding_7"/>
    <property type="match status" value="1"/>
</dbReference>
<evidence type="ECO:0000256" key="5">
    <source>
        <dbReference type="PIRSR" id="PIRSR602081-2"/>
    </source>
</evidence>
<dbReference type="GO" id="GO:0071949">
    <property type="term" value="F:FAD binding"/>
    <property type="evidence" value="ECO:0007669"/>
    <property type="project" value="TreeGrafter"/>
</dbReference>
<dbReference type="GO" id="GO:0003904">
    <property type="term" value="F:deoxyribodipyrimidine photo-lyase activity"/>
    <property type="evidence" value="ECO:0007669"/>
    <property type="project" value="TreeGrafter"/>
</dbReference>
<dbReference type="SUPFAM" id="SSF48173">
    <property type="entry name" value="Cryptochrome/photolyase FAD-binding domain"/>
    <property type="match status" value="1"/>
</dbReference>
<keyword evidence="3 4" id="KW-0274">FAD</keyword>
<dbReference type="InterPro" id="IPR006050">
    <property type="entry name" value="DNA_photolyase_N"/>
</dbReference>
<dbReference type="InterPro" id="IPR005101">
    <property type="entry name" value="Cryptochr/Photolyase_FAD-bd"/>
</dbReference>
<comment type="caution">
    <text evidence="7">The sequence shown here is derived from an EMBL/GenBank/DDBJ whole genome shotgun (WGS) entry which is preliminary data.</text>
</comment>
<comment type="cofactor">
    <cofactor evidence="4">
        <name>FAD</name>
        <dbReference type="ChEBI" id="CHEBI:57692"/>
    </cofactor>
    <text evidence="4">Binds 1 FAD per subunit.</text>
</comment>
<feature type="binding site" evidence="4">
    <location>
        <begin position="304"/>
        <end position="306"/>
    </location>
    <ligand>
        <name>FAD</name>
        <dbReference type="ChEBI" id="CHEBI:57692"/>
    </ligand>
</feature>
<accession>A0AAW1NZ77</accession>
<name>A0AAW1NZ77_9CHLO</name>
<keyword evidence="8" id="KW-1185">Reference proteome</keyword>
<dbReference type="InterPro" id="IPR014729">
    <property type="entry name" value="Rossmann-like_a/b/a_fold"/>
</dbReference>
<dbReference type="InterPro" id="IPR002081">
    <property type="entry name" value="Cryptochrome/DNA_photolyase_1"/>
</dbReference>
<dbReference type="Proteomes" id="UP001465755">
    <property type="component" value="Unassembled WGS sequence"/>
</dbReference>
<evidence type="ECO:0000313" key="7">
    <source>
        <dbReference type="EMBL" id="KAK9800165.1"/>
    </source>
</evidence>
<dbReference type="InterPro" id="IPR036155">
    <property type="entry name" value="Crypto/Photolyase_N_sf"/>
</dbReference>
<evidence type="ECO:0000313" key="8">
    <source>
        <dbReference type="Proteomes" id="UP001465755"/>
    </source>
</evidence>
<gene>
    <name evidence="7" type="ORF">WJX73_001627</name>
</gene>
<dbReference type="AlphaFoldDB" id="A0AAW1NZ77"/>
<feature type="site" description="Electron transfer via tryptophanyl radical" evidence="5">
    <location>
        <position position="291"/>
    </location>
</feature>
<proteinExistence type="inferred from homology"/>
<dbReference type="GO" id="GO:0000719">
    <property type="term" value="P:photoreactive repair"/>
    <property type="evidence" value="ECO:0007669"/>
    <property type="project" value="TreeGrafter"/>
</dbReference>
<dbReference type="PRINTS" id="PR00147">
    <property type="entry name" value="DNAPHOTLYASE"/>
</dbReference>
<dbReference type="InterPro" id="IPR036134">
    <property type="entry name" value="Crypto/Photolyase_FAD-like_sf"/>
</dbReference>
<feature type="site" description="Electron transfer via tryptophanyl radical" evidence="5">
    <location>
        <position position="314"/>
    </location>
</feature>
<evidence type="ECO:0000256" key="4">
    <source>
        <dbReference type="PIRSR" id="PIRSR602081-1"/>
    </source>
</evidence>
<dbReference type="EMBL" id="JALJOQ010000085">
    <property type="protein sequence ID" value="KAK9800165.1"/>
    <property type="molecule type" value="Genomic_DNA"/>
</dbReference>
<protein>
    <recommendedName>
        <fullName evidence="6">Photolyase/cryptochrome alpha/beta domain-containing protein</fullName>
    </recommendedName>
</protein>
<keyword evidence="2 4" id="KW-0285">Flavoprotein</keyword>
<dbReference type="Gene3D" id="3.40.50.620">
    <property type="entry name" value="HUPs"/>
    <property type="match status" value="1"/>
</dbReference>
<evidence type="ECO:0000259" key="6">
    <source>
        <dbReference type="PROSITE" id="PS51645"/>
    </source>
</evidence>
<dbReference type="GO" id="GO:0003677">
    <property type="term" value="F:DNA binding"/>
    <property type="evidence" value="ECO:0007669"/>
    <property type="project" value="TreeGrafter"/>
</dbReference>
<comment type="similarity">
    <text evidence="1">Belongs to the DNA photolyase class-1 family.</text>
</comment>
<evidence type="ECO:0000256" key="1">
    <source>
        <dbReference type="ARBA" id="ARBA00005862"/>
    </source>
</evidence>
<evidence type="ECO:0000256" key="2">
    <source>
        <dbReference type="ARBA" id="ARBA00022630"/>
    </source>
</evidence>
<dbReference type="Pfam" id="PF00875">
    <property type="entry name" value="DNA_photolyase"/>
    <property type="match status" value="1"/>
</dbReference>
<organism evidence="7 8">
    <name type="scientific">Symbiochloris irregularis</name>
    <dbReference type="NCBI Taxonomy" id="706552"/>
    <lineage>
        <taxon>Eukaryota</taxon>
        <taxon>Viridiplantae</taxon>
        <taxon>Chlorophyta</taxon>
        <taxon>core chlorophytes</taxon>
        <taxon>Trebouxiophyceae</taxon>
        <taxon>Trebouxiales</taxon>
        <taxon>Trebouxiaceae</taxon>
        <taxon>Symbiochloris</taxon>
    </lineage>
</organism>
<dbReference type="SUPFAM" id="SSF52425">
    <property type="entry name" value="Cryptochrome/photolyase, N-terminal domain"/>
    <property type="match status" value="1"/>
</dbReference>
<feature type="site" description="Electron transfer via tryptophanyl radical" evidence="5">
    <location>
        <position position="240"/>
    </location>
</feature>
<dbReference type="PROSITE" id="PS51645">
    <property type="entry name" value="PHR_CRY_ALPHA_BETA"/>
    <property type="match status" value="1"/>
</dbReference>
<dbReference type="Gene3D" id="1.10.579.10">
    <property type="entry name" value="DNA Cyclobutane Dipyrimidine Photolyase, subunit A, domain 3"/>
    <property type="match status" value="1"/>
</dbReference>